<dbReference type="WBParaSite" id="nRc.2.0.1.t45667-RA">
    <property type="protein sequence ID" value="nRc.2.0.1.t45667-RA"/>
    <property type="gene ID" value="nRc.2.0.1.g45667"/>
</dbReference>
<evidence type="ECO:0000313" key="1">
    <source>
        <dbReference type="Proteomes" id="UP000887565"/>
    </source>
</evidence>
<sequence length="1522" mass="172826">MQNKFPTVVVKEASMSMESMFTNLIGERGRADYAFNQWDNASFRAQLEALAEEHNVKSMLNVGILLQMILTSFTLLPYTSKMDEDEVESIFYQINEYALRVLAIGSRRNPDRKRKIVALSLQVKETVDWSHLIFKNCDLTKLPLSGEDFKVGDLLNLPHFVFEFKRPPTGTKYDIFTKQGYKQYYSHENSPLKVYVEESTLPKQLKFMDTCPDQVTFHKLKSNPDNNLSRILQSLRTPNVSDVDSILSNVEQFFVLLIPLYKRFTSEWRMEKTASGFVDFCYSIIKFTYGLELQALIAPDTGALLILLGKEQSYVPVILHVKKQLKTTHFKKNSSYSHFLSQYVGNSNDKVISIVVSKQILKNEYSVDHPSIGVWSGLVDIDTVNSIFMKHLIDAILPYKGYENGYTAELENLIYAHLEVFKKIMNAKFADQKLSSVLIGQLMALTSVKKFIHTYKDQTLKDIKTLIVYPKNLSLAIVIHCADVELRSGLKIRRIIPKLNDRVDYVIRLNIRISNHGQPNNAFDKSSLTIDKKVEFSERNGNQVEIKNDLIHYPLSSLSIQNLNSEHTFMINSTVMSLEDVKSTLCGFLMKRFIVRLVHGTNYIFATNRINKQEFLIGIFTEDAKPVGQLMNYYLAHEDQFQNVIVAAFIRSDIFTLVKIMDPEKYVGTINWCSSRMRKDSSGDCLKIEYSASNSKQTHIAEIEKLAAEDSQIQDVVANGTSKVLCRLNSAKRLRHHSQEVFQSEKQETTSLQVYRLLNKHIVSDQVSVEDLSDLEMIGSSGWITMFIVASVRGTAVTLRMMSLISTPVVVASIIVAFFAVDIFRSVKTVHDMNDILDMTAGEEWLLGLKTMFHYVDYDLHKEAQDRYLNNATAHQVRSILEKMGQTTIGMWFQPRLVVNARKRAVFLEDNYLNLRQKVKIWSRTWPDAAAGLSVVAMDDTNSVLTGEKRNKIGKFAEMYNCTNMIGFSNSRASGDSQEILVNLYNGTDTVFGDLNTAHIFVLGNGEKLIEGGNSNDDFILTGNLTYGTLDGMGGSNMLNITSYAQDRSLAINFDGIYGTVAMKYRMTPQREILNLINITQITGREGLMEEVILSCATKLVNSKGGWSDLQPDHIVVPEKNCSFNSIIVLSPRTHVDIISSTGDLFFLIDSIPGVSYVENLVQNSSLNTYFIFNVHISDIQEIFSEKLGNNHNILISIYGNEENENATEVNILNVKTENVKFFFNDNASLYLFDDTVFVHQNTFMKQEEVLQKYPPMAEKLGAVMTIFCNATNTSIVIGHGKSANQHTINEGTFANVLPNDPRHLTHIVAGNGENIFVFNARHDEIYPKSEEIHIWGIGKHDQQNNSILLLDFAQQLKNVMGLWPKIEVDLESSNKNDIVLRISAINNENITFAKIILKNAALNNLYQKILLTMKRPMHIVAVNGTFNVEPKPMNFERDQNIILIKASQIEANTTIRVKRIIGNHKFVKKGQNLILTNIYDEKENSEEHSFVSLIFENFFANEREMKTLLISFENKGITLDS</sequence>
<evidence type="ECO:0000313" key="2">
    <source>
        <dbReference type="WBParaSite" id="nRc.2.0.1.t45667-RA"/>
    </source>
</evidence>
<organism evidence="1 2">
    <name type="scientific">Romanomermis culicivorax</name>
    <name type="common">Nematode worm</name>
    <dbReference type="NCBI Taxonomy" id="13658"/>
    <lineage>
        <taxon>Eukaryota</taxon>
        <taxon>Metazoa</taxon>
        <taxon>Ecdysozoa</taxon>
        <taxon>Nematoda</taxon>
        <taxon>Enoplea</taxon>
        <taxon>Dorylaimia</taxon>
        <taxon>Mermithida</taxon>
        <taxon>Mermithoidea</taxon>
        <taxon>Mermithidae</taxon>
        <taxon>Romanomermis</taxon>
    </lineage>
</organism>
<accession>A0A915L4I6</accession>
<keyword evidence="1" id="KW-1185">Reference proteome</keyword>
<name>A0A915L4I6_ROMCU</name>
<proteinExistence type="predicted"/>
<dbReference type="Proteomes" id="UP000887565">
    <property type="component" value="Unplaced"/>
</dbReference>
<protein>
    <submittedName>
        <fullName evidence="2">Uncharacterized protein</fullName>
    </submittedName>
</protein>
<reference evidence="2" key="1">
    <citation type="submission" date="2022-11" db="UniProtKB">
        <authorList>
            <consortium name="WormBaseParasite"/>
        </authorList>
    </citation>
    <scope>IDENTIFICATION</scope>
</reference>